<evidence type="ECO:0000313" key="10">
    <source>
        <dbReference type="EMBL" id="TVP41468.1"/>
    </source>
</evidence>
<comment type="function">
    <text evidence="4">Component of a hydro-lyase that catalyzes the dehydration of mevalonate 5-phosphate (MVA5P) to form trans-anhydromevalonate 5-phosphate (tAHMP). Involved in the archaeal mevalonate (MVA) pathway, which provides fundamental precursors for isoprenoid biosynthesis, such as isopentenyl diphosphate (IPP) and dimethylallyl diphosphate (DMAPP).</text>
</comment>
<name>A0A557SXY6_9ARCH</name>
<evidence type="ECO:0000256" key="7">
    <source>
        <dbReference type="ARBA" id="ARBA00047176"/>
    </source>
</evidence>
<evidence type="ECO:0000256" key="4">
    <source>
        <dbReference type="ARBA" id="ARBA00045299"/>
    </source>
</evidence>
<sequence length="400" mass="43962">MDKIILYCAINKTKMHLTREEEKGISGEYGEATSTAYRILVAIGEATDAEKLVPIKWAHVSGVNYNTIGDSGLEFLKEISKDGKVKVKTSLNPMGFDRENLPELPPEFIEKQFEIARAYEKIGVIPTFSCIPYEILPIPQEGAQVSFAESSAAVLANSNLNIITNKESALSALASALTGKSPYSDLRIDENRTPVVEIVNEMDLENELDYGLLGYFTGKTIQKSCTGICNISENTDMWSLKSLAAGIGTSGSCGMFQTKKPSKFLEKVNYGKGEMSETRDELNTSEDGQLITFGSPQLGIEEMSKIQTLMEGKKFTKPCKIFCPKSVFCKAKQHGIIDSLQRSGVEFISDACICLTPLINKKNYDSIITNSVKASYYMKTSNKVSVALKSLKSIIKGYTV</sequence>
<dbReference type="AlphaFoldDB" id="A0A557SXY6"/>
<dbReference type="EMBL" id="VOAH01000003">
    <property type="protein sequence ID" value="TVP41468.1"/>
    <property type="molecule type" value="Genomic_DNA"/>
</dbReference>
<keyword evidence="2" id="KW-0456">Lyase</keyword>
<dbReference type="PANTHER" id="PTHR36577:SF3">
    <property type="entry name" value="DUF521 DOMAIN PROTEIN (AFU_ORTHOLOGUE AFUA_6G00490)"/>
    <property type="match status" value="1"/>
</dbReference>
<reference evidence="10 11" key="1">
    <citation type="journal article" date="2019" name="Front. Microbiol.">
        <title>Ammonia Oxidation by the Arctic Terrestrial Thaumarchaeote Candidatus Nitrosocosmicus arcticus Is Stimulated by Increasing Temperatures.</title>
        <authorList>
            <person name="Alves R.J.E."/>
            <person name="Kerou M."/>
            <person name="Zappe A."/>
            <person name="Bittner R."/>
            <person name="Abby S.S."/>
            <person name="Schmidt H.A."/>
            <person name="Pfeifer K."/>
            <person name="Schleper C."/>
        </authorList>
    </citation>
    <scope>NUCLEOTIDE SEQUENCE [LARGE SCALE GENOMIC DNA]</scope>
    <source>
        <strain evidence="10 11">Kfb</strain>
    </source>
</reference>
<evidence type="ECO:0000313" key="11">
    <source>
        <dbReference type="Proteomes" id="UP000315289"/>
    </source>
</evidence>
<evidence type="ECO:0000259" key="9">
    <source>
        <dbReference type="Pfam" id="PF04412"/>
    </source>
</evidence>
<proteinExistence type="inferred from homology"/>
<dbReference type="GO" id="GO:0016829">
    <property type="term" value="F:lyase activity"/>
    <property type="evidence" value="ECO:0007669"/>
    <property type="project" value="UniProtKB-KW"/>
</dbReference>
<evidence type="ECO:0000256" key="5">
    <source>
        <dbReference type="ARBA" id="ARBA00046333"/>
    </source>
</evidence>
<dbReference type="InterPro" id="IPR007506">
    <property type="entry name" value="PMDh-L-like_dom"/>
</dbReference>
<dbReference type="EC" id="4.2.1.182" evidence="7"/>
<dbReference type="Proteomes" id="UP000315289">
    <property type="component" value="Unassembled WGS sequence"/>
</dbReference>
<feature type="domain" description="Phosphomevalonate dehydratase large subunit-like" evidence="9">
    <location>
        <begin position="15"/>
        <end position="396"/>
    </location>
</feature>
<keyword evidence="1" id="KW-0408">Iron</keyword>
<evidence type="ECO:0000256" key="6">
    <source>
        <dbReference type="ARBA" id="ARBA00046520"/>
    </source>
</evidence>
<comment type="caution">
    <text evidence="10">The sequence shown here is derived from an EMBL/GenBank/DDBJ whole genome shotgun (WGS) entry which is preliminary data.</text>
</comment>
<comment type="similarity">
    <text evidence="5">Belongs to the AcnX type II large subunit family.</text>
</comment>
<protein>
    <recommendedName>
        <fullName evidence="8">Phosphomevalonate dehydratase large subunit</fullName>
        <ecNumber evidence="7">4.2.1.182</ecNumber>
    </recommendedName>
</protein>
<gene>
    <name evidence="10" type="ORF">NARC_30183</name>
</gene>
<evidence type="ECO:0000256" key="1">
    <source>
        <dbReference type="ARBA" id="ARBA00023004"/>
    </source>
</evidence>
<evidence type="ECO:0000256" key="2">
    <source>
        <dbReference type="ARBA" id="ARBA00023239"/>
    </source>
</evidence>
<evidence type="ECO:0000256" key="8">
    <source>
        <dbReference type="ARBA" id="ARBA00047196"/>
    </source>
</evidence>
<dbReference type="Pfam" id="PF04412">
    <property type="entry name" value="AcnX"/>
    <property type="match status" value="1"/>
</dbReference>
<organism evidence="10 11">
    <name type="scientific">Candidatus Nitrosocosmicus arcticus</name>
    <dbReference type="NCBI Taxonomy" id="2035267"/>
    <lineage>
        <taxon>Archaea</taxon>
        <taxon>Nitrososphaerota</taxon>
        <taxon>Nitrososphaeria</taxon>
        <taxon>Nitrososphaerales</taxon>
        <taxon>Nitrososphaeraceae</taxon>
        <taxon>Candidatus Nitrosocosmicus</taxon>
    </lineage>
</organism>
<evidence type="ECO:0000256" key="3">
    <source>
        <dbReference type="ARBA" id="ARBA00045120"/>
    </source>
</evidence>
<comment type="catalytic activity">
    <reaction evidence="3">
        <text>(R)-5-phosphomevalonate = (2E)-3-methyl-5-phosphooxypent-2-enoate + H2O</text>
        <dbReference type="Rhea" id="RHEA:78975"/>
        <dbReference type="ChEBI" id="CHEBI:15377"/>
        <dbReference type="ChEBI" id="CHEBI:58146"/>
        <dbReference type="ChEBI" id="CHEBI:229665"/>
        <dbReference type="EC" id="4.2.1.182"/>
    </reaction>
    <physiologicalReaction direction="left-to-right" evidence="3">
        <dbReference type="Rhea" id="RHEA:78976"/>
    </physiologicalReaction>
</comment>
<dbReference type="PANTHER" id="PTHR36577">
    <property type="entry name" value="DUF521 DOMAIN PROTEIN (AFU_ORTHOLOGUE AFUA_6G00490)"/>
    <property type="match status" value="1"/>
</dbReference>
<comment type="subunit">
    <text evidence="6">Heterodimer composed of a large subunit (PMDh-L) and a small subunit (PMDh-S).</text>
</comment>
<keyword evidence="11" id="KW-1185">Reference proteome</keyword>
<accession>A0A557SXY6</accession>